<dbReference type="Proteomes" id="UP000638849">
    <property type="component" value="Unassembled WGS sequence"/>
</dbReference>
<protein>
    <submittedName>
        <fullName evidence="2">MarR family transcriptional regulator</fullName>
    </submittedName>
</protein>
<dbReference type="PANTHER" id="PTHR33164:SF106">
    <property type="entry name" value="TRANSCRIPTIONAL REGULATORY PROTEIN"/>
    <property type="match status" value="1"/>
</dbReference>
<accession>A0ABS0R391</accession>
<dbReference type="PANTHER" id="PTHR33164">
    <property type="entry name" value="TRANSCRIPTIONAL REGULATOR, MARR FAMILY"/>
    <property type="match status" value="1"/>
</dbReference>
<reference evidence="2 3" key="1">
    <citation type="submission" date="2020-12" db="EMBL/GenBank/DDBJ databases">
        <authorList>
            <person name="Kusuma A.B."/>
            <person name="Nouioui I."/>
            <person name="Goodfellow M."/>
        </authorList>
    </citation>
    <scope>NUCLEOTIDE SEQUENCE [LARGE SCALE GENOMIC DNA]</scope>
    <source>
        <strain evidence="2 3">DSM 41764</strain>
    </source>
</reference>
<dbReference type="SUPFAM" id="SSF46785">
    <property type="entry name" value="Winged helix' DNA-binding domain"/>
    <property type="match status" value="1"/>
</dbReference>
<evidence type="ECO:0000313" key="3">
    <source>
        <dbReference type="Proteomes" id="UP000638849"/>
    </source>
</evidence>
<dbReference type="InterPro" id="IPR000835">
    <property type="entry name" value="HTH_MarR-typ"/>
</dbReference>
<dbReference type="Pfam" id="PF12802">
    <property type="entry name" value="MarR_2"/>
    <property type="match status" value="1"/>
</dbReference>
<evidence type="ECO:0000259" key="1">
    <source>
        <dbReference type="PROSITE" id="PS50995"/>
    </source>
</evidence>
<dbReference type="SMART" id="SM00347">
    <property type="entry name" value="HTH_MARR"/>
    <property type="match status" value="1"/>
</dbReference>
<dbReference type="InterPro" id="IPR039422">
    <property type="entry name" value="MarR/SlyA-like"/>
</dbReference>
<gene>
    <name evidence="2" type="ORF">JBF12_01705</name>
</gene>
<name>A0ABS0R391_9ACTN</name>
<keyword evidence="3" id="KW-1185">Reference proteome</keyword>
<feature type="domain" description="HTH marR-type" evidence="1">
    <location>
        <begin position="30"/>
        <end position="167"/>
    </location>
</feature>
<dbReference type="PROSITE" id="PS50995">
    <property type="entry name" value="HTH_MARR_2"/>
    <property type="match status" value="1"/>
</dbReference>
<dbReference type="EMBL" id="JAEEAQ010000008">
    <property type="protein sequence ID" value="MBI0311773.1"/>
    <property type="molecule type" value="Genomic_DNA"/>
</dbReference>
<evidence type="ECO:0000313" key="2">
    <source>
        <dbReference type="EMBL" id="MBI0311773.1"/>
    </source>
</evidence>
<dbReference type="PRINTS" id="PR00598">
    <property type="entry name" value="HTHMARR"/>
</dbReference>
<sequence length="182" mass="20596">MPRQYYLEHQETRLSSELVDAEVPRLANEKEQVLAELGKVIQGYQAAVDDSDRESARLLGVNETDLRCLELLIDAEELSPRELSERLGLTTGSVTAMLDRLEKLDLLTRAPHPVDRRKSVVKVTPEGSRRCYELIAPLIEDGARELGAKYSAEELELVMDFLRATTALQTRHTERLRALRGQ</sequence>
<proteinExistence type="predicted"/>
<dbReference type="InterPro" id="IPR036388">
    <property type="entry name" value="WH-like_DNA-bd_sf"/>
</dbReference>
<organism evidence="2 3">
    <name type="scientific">Streptomyces javensis</name>
    <dbReference type="NCBI Taxonomy" id="114698"/>
    <lineage>
        <taxon>Bacteria</taxon>
        <taxon>Bacillati</taxon>
        <taxon>Actinomycetota</taxon>
        <taxon>Actinomycetes</taxon>
        <taxon>Kitasatosporales</taxon>
        <taxon>Streptomycetaceae</taxon>
        <taxon>Streptomyces</taxon>
        <taxon>Streptomyces violaceusniger group</taxon>
    </lineage>
</organism>
<comment type="caution">
    <text evidence="2">The sequence shown here is derived from an EMBL/GenBank/DDBJ whole genome shotgun (WGS) entry which is preliminary data.</text>
</comment>
<dbReference type="Gene3D" id="1.10.10.10">
    <property type="entry name" value="Winged helix-like DNA-binding domain superfamily/Winged helix DNA-binding domain"/>
    <property type="match status" value="1"/>
</dbReference>
<dbReference type="InterPro" id="IPR036390">
    <property type="entry name" value="WH_DNA-bd_sf"/>
</dbReference>